<reference evidence="1" key="2">
    <citation type="journal article" date="2015" name="Data Brief">
        <title>Shoot transcriptome of the giant reed, Arundo donax.</title>
        <authorList>
            <person name="Barrero R.A."/>
            <person name="Guerrero F.D."/>
            <person name="Moolhuijzen P."/>
            <person name="Goolsby J.A."/>
            <person name="Tidwell J."/>
            <person name="Bellgard S.E."/>
            <person name="Bellgard M.I."/>
        </authorList>
    </citation>
    <scope>NUCLEOTIDE SEQUENCE</scope>
    <source>
        <tissue evidence="1">Shoot tissue taken approximately 20 cm above the soil surface</tissue>
    </source>
</reference>
<proteinExistence type="predicted"/>
<sequence length="56" mass="6493">MLQASKVIYSIWEDMNSKLQSWPVAIGPHCNIQNYMDVMTSSHEMQHSVRAMKELP</sequence>
<dbReference type="AlphaFoldDB" id="A0A0A9H8J7"/>
<evidence type="ECO:0000313" key="1">
    <source>
        <dbReference type="EMBL" id="JAE31156.1"/>
    </source>
</evidence>
<protein>
    <submittedName>
        <fullName evidence="1">Uncharacterized protein</fullName>
    </submittedName>
</protein>
<reference evidence="1" key="1">
    <citation type="submission" date="2014-09" db="EMBL/GenBank/DDBJ databases">
        <authorList>
            <person name="Magalhaes I.L.F."/>
            <person name="Oliveira U."/>
            <person name="Santos F.R."/>
            <person name="Vidigal T.H.D.A."/>
            <person name="Brescovit A.D."/>
            <person name="Santos A.J."/>
        </authorList>
    </citation>
    <scope>NUCLEOTIDE SEQUENCE</scope>
    <source>
        <tissue evidence="1">Shoot tissue taken approximately 20 cm above the soil surface</tissue>
    </source>
</reference>
<accession>A0A0A9H8J7</accession>
<organism evidence="1">
    <name type="scientific">Arundo donax</name>
    <name type="common">Giant reed</name>
    <name type="synonym">Donax arundinaceus</name>
    <dbReference type="NCBI Taxonomy" id="35708"/>
    <lineage>
        <taxon>Eukaryota</taxon>
        <taxon>Viridiplantae</taxon>
        <taxon>Streptophyta</taxon>
        <taxon>Embryophyta</taxon>
        <taxon>Tracheophyta</taxon>
        <taxon>Spermatophyta</taxon>
        <taxon>Magnoliopsida</taxon>
        <taxon>Liliopsida</taxon>
        <taxon>Poales</taxon>
        <taxon>Poaceae</taxon>
        <taxon>PACMAD clade</taxon>
        <taxon>Arundinoideae</taxon>
        <taxon>Arundineae</taxon>
        <taxon>Arundo</taxon>
    </lineage>
</organism>
<dbReference type="EMBL" id="GBRH01166740">
    <property type="protein sequence ID" value="JAE31156.1"/>
    <property type="molecule type" value="Transcribed_RNA"/>
</dbReference>
<name>A0A0A9H8J7_ARUDO</name>